<dbReference type="Pfam" id="PF08241">
    <property type="entry name" value="Methyltransf_11"/>
    <property type="match status" value="1"/>
</dbReference>
<dbReference type="AlphaFoldDB" id="A0A3B0TLM3"/>
<evidence type="ECO:0000259" key="1">
    <source>
        <dbReference type="Pfam" id="PF08241"/>
    </source>
</evidence>
<feature type="domain" description="Methyltransferase type 11" evidence="1">
    <location>
        <begin position="43"/>
        <end position="132"/>
    </location>
</feature>
<organism evidence="2">
    <name type="scientific">hydrothermal vent metagenome</name>
    <dbReference type="NCBI Taxonomy" id="652676"/>
    <lineage>
        <taxon>unclassified sequences</taxon>
        <taxon>metagenomes</taxon>
        <taxon>ecological metagenomes</taxon>
    </lineage>
</organism>
<dbReference type="InterPro" id="IPR029063">
    <property type="entry name" value="SAM-dependent_MTases_sf"/>
</dbReference>
<proteinExistence type="predicted"/>
<protein>
    <recommendedName>
        <fullName evidence="1">Methyltransferase type 11 domain-containing protein</fullName>
    </recommendedName>
</protein>
<name>A0A3B0TLM3_9ZZZZ</name>
<accession>A0A3B0TLM3</accession>
<dbReference type="GO" id="GO:0008757">
    <property type="term" value="F:S-adenosylmethionine-dependent methyltransferase activity"/>
    <property type="evidence" value="ECO:0007669"/>
    <property type="project" value="InterPro"/>
</dbReference>
<dbReference type="EMBL" id="UOEK01000607">
    <property type="protein sequence ID" value="VAW09554.1"/>
    <property type="molecule type" value="Genomic_DNA"/>
</dbReference>
<dbReference type="Gene3D" id="3.40.50.150">
    <property type="entry name" value="Vaccinia Virus protein VP39"/>
    <property type="match status" value="1"/>
</dbReference>
<evidence type="ECO:0000313" key="2">
    <source>
        <dbReference type="EMBL" id="VAW09554.1"/>
    </source>
</evidence>
<dbReference type="InterPro" id="IPR013216">
    <property type="entry name" value="Methyltransf_11"/>
</dbReference>
<sequence>MAVIPFYGSDDPDLFAIERGAMDRAGRVIAALDENLPTTGTALDVGAGDGFTAERLTTRTRDVVALEPAAGMIRRDRRLAWVQGEAECLPFADASFGAAYATWAYFFSRNWDPSPGLRELHRVVRHGGPLLIVDNLGSDEFSALSFDDISADTEFWARNGFACLAIDTHFDFENMTEARALLEFFFGETGSERAALRLSFRVGLFVGRSSGCR</sequence>
<reference evidence="2" key="1">
    <citation type="submission" date="2018-06" db="EMBL/GenBank/DDBJ databases">
        <authorList>
            <person name="Zhirakovskaya E."/>
        </authorList>
    </citation>
    <scope>NUCLEOTIDE SEQUENCE</scope>
</reference>
<dbReference type="CDD" id="cd02440">
    <property type="entry name" value="AdoMet_MTases"/>
    <property type="match status" value="1"/>
</dbReference>
<dbReference type="SUPFAM" id="SSF53335">
    <property type="entry name" value="S-adenosyl-L-methionine-dependent methyltransferases"/>
    <property type="match status" value="1"/>
</dbReference>
<gene>
    <name evidence="2" type="ORF">MNBD_ACTINO02-170</name>
</gene>